<dbReference type="InterPro" id="IPR008160">
    <property type="entry name" value="Collagen"/>
</dbReference>
<dbReference type="PANTHER" id="PTHR15427:SF33">
    <property type="entry name" value="COLLAGEN IV NC1 DOMAIN-CONTAINING PROTEIN"/>
    <property type="match status" value="1"/>
</dbReference>
<dbReference type="RefSeq" id="YP_008437062.1">
    <property type="nucleotide sequence ID" value="NC_022098.1"/>
</dbReference>
<keyword evidence="2" id="KW-0964">Secreted</keyword>
<keyword evidence="5" id="KW-1185">Reference proteome</keyword>
<dbReference type="Gene3D" id="2.60.120.40">
    <property type="match status" value="1"/>
</dbReference>
<evidence type="ECO:0000313" key="5">
    <source>
        <dbReference type="Proteomes" id="UP000204584"/>
    </source>
</evidence>
<evidence type="ECO:0000256" key="3">
    <source>
        <dbReference type="SAM" id="MobiDB-lite"/>
    </source>
</evidence>
<evidence type="ECO:0000256" key="2">
    <source>
        <dbReference type="ARBA" id="ARBA00022525"/>
    </source>
</evidence>
<name>S4W1K8_9VIRU</name>
<dbReference type="GeneID" id="16605782"/>
<feature type="compositionally biased region" description="Low complexity" evidence="3">
    <location>
        <begin position="82"/>
        <end position="113"/>
    </location>
</feature>
<dbReference type="PANTHER" id="PTHR15427">
    <property type="entry name" value="EMILIN ELASTIN MICROFIBRIL INTERFACE-LOCATED PROTEIN ELASTIN MICROFIBRIL INTERFACER"/>
    <property type="match status" value="1"/>
</dbReference>
<sequence>MNNETFCSRQRDRDTAGRLCASCCDRADDSGGPSSASSRNDHTRAQRHLARVVAARYRARHQPPCPPLSVVGVRGGGGPAGAIGPRGPAGPSGAPGAAGAQGPLGVPGPAGLPGLPGPPGAVGPQGPQGPPGAPVATVTFRADGVAAQPVTLSTFVTVAYEDEIYDLQNGTAANNYDPATSTFTAPLAGVYRFIATANGTRIDGEPDVIILFVTSAVGQGSTQAQFSTFDFAGVDDDFGVTITGDFQLAAGDTMMVQIRITPPDLNFTLAAADTITRTFAGSLVAVAP</sequence>
<dbReference type="InterPro" id="IPR050392">
    <property type="entry name" value="Collagen/C1q_domain"/>
</dbReference>
<dbReference type="InterPro" id="IPR008983">
    <property type="entry name" value="Tumour_necrosis_fac-like_dom"/>
</dbReference>
<evidence type="ECO:0008006" key="6">
    <source>
        <dbReference type="Google" id="ProtNLM"/>
    </source>
</evidence>
<feature type="region of interest" description="Disordered" evidence="3">
    <location>
        <begin position="24"/>
        <end position="46"/>
    </location>
</feature>
<evidence type="ECO:0000313" key="4">
    <source>
        <dbReference type="EMBL" id="AGO83995.1"/>
    </source>
</evidence>
<reference evidence="4 5" key="1">
    <citation type="journal article" date="2013" name="Science">
        <title>Pandoraviruses: amoeba viruses with genomes up to 2.5 Mb reaching that of parasitic eukaryotes.</title>
        <authorList>
            <person name="Philippe N."/>
            <person name="Legendre M."/>
            <person name="Doutre G."/>
            <person name="Coute Y."/>
            <person name="Poirot O."/>
            <person name="Lescot M."/>
            <person name="Arslan D."/>
            <person name="Seltzer V."/>
            <person name="Bertaux L."/>
            <person name="Bruley C."/>
            <person name="Garin J."/>
            <person name="Claverie J.M."/>
            <person name="Abergel C."/>
        </authorList>
    </citation>
    <scope>NUCLEOTIDE SEQUENCE [LARGE SCALE GENOMIC DNA]</scope>
</reference>
<feature type="region of interest" description="Disordered" evidence="3">
    <location>
        <begin position="79"/>
        <end position="134"/>
    </location>
</feature>
<dbReference type="Proteomes" id="UP000204584">
    <property type="component" value="Segment"/>
</dbReference>
<feature type="compositionally biased region" description="Pro residues" evidence="3">
    <location>
        <begin position="115"/>
        <end position="133"/>
    </location>
</feature>
<comment type="subcellular location">
    <subcellularLocation>
        <location evidence="1">Secreted</location>
    </subcellularLocation>
</comment>
<dbReference type="KEGG" id="vg:16605782"/>
<accession>S4W1K8</accession>
<organism evidence="4 5">
    <name type="scientific">Pandoravirus salinus</name>
    <dbReference type="NCBI Taxonomy" id="1349410"/>
    <lineage>
        <taxon>Viruses</taxon>
        <taxon>Pandoravirus</taxon>
    </lineage>
</organism>
<dbReference type="EMBL" id="KC977571">
    <property type="protein sequence ID" value="AGO83995.1"/>
    <property type="molecule type" value="Genomic_DNA"/>
</dbReference>
<evidence type="ECO:0000256" key="1">
    <source>
        <dbReference type="ARBA" id="ARBA00004613"/>
    </source>
</evidence>
<proteinExistence type="predicted"/>
<dbReference type="SUPFAM" id="SSF49842">
    <property type="entry name" value="TNF-like"/>
    <property type="match status" value="1"/>
</dbReference>
<protein>
    <recommendedName>
        <fullName evidence="6">Complement C1q subcomponent subunit B</fullName>
    </recommendedName>
</protein>
<dbReference type="Pfam" id="PF01391">
    <property type="entry name" value="Collagen"/>
    <property type="match status" value="1"/>
</dbReference>
<gene>
    <name evidence="4" type="ORF">psal_cds_350</name>
</gene>